<dbReference type="PROSITE" id="PS50222">
    <property type="entry name" value="EF_HAND_2"/>
    <property type="match status" value="1"/>
</dbReference>
<dbReference type="GO" id="GO:0005509">
    <property type="term" value="F:calcium ion binding"/>
    <property type="evidence" value="ECO:0007669"/>
    <property type="project" value="InterPro"/>
</dbReference>
<dbReference type="InterPro" id="IPR018247">
    <property type="entry name" value="EF_Hand_1_Ca_BS"/>
</dbReference>
<accession>A0A915EJE7</accession>
<dbReference type="InterPro" id="IPR011992">
    <property type="entry name" value="EF-hand-dom_pair"/>
</dbReference>
<evidence type="ECO:0000313" key="4">
    <source>
        <dbReference type="WBParaSite" id="jg6603"/>
    </source>
</evidence>
<feature type="domain" description="EF-hand" evidence="2">
    <location>
        <begin position="82"/>
        <end position="117"/>
    </location>
</feature>
<dbReference type="WBParaSite" id="jg6603">
    <property type="protein sequence ID" value="jg6603"/>
    <property type="gene ID" value="jg6603"/>
</dbReference>
<protein>
    <submittedName>
        <fullName evidence="4">EF-hand domain-containing protein</fullName>
    </submittedName>
</protein>
<dbReference type="InterPro" id="IPR038199">
    <property type="entry name" value="DGK_typeI_N_sf"/>
</dbReference>
<proteinExistence type="predicted"/>
<dbReference type="PROSITE" id="PS00018">
    <property type="entry name" value="EF_HAND_1"/>
    <property type="match status" value="1"/>
</dbReference>
<evidence type="ECO:0000313" key="3">
    <source>
        <dbReference type="Proteomes" id="UP000887574"/>
    </source>
</evidence>
<dbReference type="Proteomes" id="UP000887574">
    <property type="component" value="Unplaced"/>
</dbReference>
<sequence length="140" mass="15299">MLMDFEDSVVKAAAAALGIESNPPNPPSNQAHLSISQHANVSAVTVAAAVAASREMPCLIDNAKRIPLKPLVCYLSLLEGAPPEDKLEFVFHVYDSDDNGFLDSNELDGIIEQMMNVARYQQWDTIELEPDIGHFASVFQ</sequence>
<dbReference type="Gene3D" id="1.10.238.110">
    <property type="entry name" value="Diacylglycerol kinase alpha"/>
    <property type="match status" value="1"/>
</dbReference>
<keyword evidence="3" id="KW-1185">Reference proteome</keyword>
<name>A0A915EJE7_9BILA</name>
<reference evidence="4" key="1">
    <citation type="submission" date="2022-11" db="UniProtKB">
        <authorList>
            <consortium name="WormBaseParasite"/>
        </authorList>
    </citation>
    <scope>IDENTIFICATION</scope>
</reference>
<dbReference type="InterPro" id="IPR002048">
    <property type="entry name" value="EF_hand_dom"/>
</dbReference>
<keyword evidence="1" id="KW-0106">Calcium</keyword>
<evidence type="ECO:0000256" key="1">
    <source>
        <dbReference type="ARBA" id="ARBA00022837"/>
    </source>
</evidence>
<evidence type="ECO:0000259" key="2">
    <source>
        <dbReference type="PROSITE" id="PS50222"/>
    </source>
</evidence>
<organism evidence="3 4">
    <name type="scientific">Ditylenchus dipsaci</name>
    <dbReference type="NCBI Taxonomy" id="166011"/>
    <lineage>
        <taxon>Eukaryota</taxon>
        <taxon>Metazoa</taxon>
        <taxon>Ecdysozoa</taxon>
        <taxon>Nematoda</taxon>
        <taxon>Chromadorea</taxon>
        <taxon>Rhabditida</taxon>
        <taxon>Tylenchina</taxon>
        <taxon>Tylenchomorpha</taxon>
        <taxon>Sphaerularioidea</taxon>
        <taxon>Anguinidae</taxon>
        <taxon>Anguininae</taxon>
        <taxon>Ditylenchus</taxon>
    </lineage>
</organism>
<dbReference type="Gene3D" id="1.10.238.10">
    <property type="entry name" value="EF-hand"/>
    <property type="match status" value="1"/>
</dbReference>
<dbReference type="SUPFAM" id="SSF47473">
    <property type="entry name" value="EF-hand"/>
    <property type="match status" value="1"/>
</dbReference>
<dbReference type="AlphaFoldDB" id="A0A915EJE7"/>